<dbReference type="GO" id="GO:0005634">
    <property type="term" value="C:nucleus"/>
    <property type="evidence" value="ECO:0007669"/>
    <property type="project" value="TreeGrafter"/>
</dbReference>
<sequence>MGPERRRRRPAISCILCRRRKIRCNRGTPCSNCAKSKSAACVYRDAPPQPQLQGPSADPTSPEAPSLTPSTSGASSTIPIPTHSSLPTTTSSTAVSVDGQPPVSHVRPSKSQTSSLAEQQRSPPIPAPAATSTFTKTSRVDTTTVDFAGKVYFHHEHRLPGQPEAVTRSVTHKRRLFGQSHWVNAIGLLPDLFEAFEHVMRDKASKASELEKRCKALGRVIKARRAPAWPCPPTPELPARAVADALVECYLRTSEALLRVLHIPAFTREYEAIWDVNSAAPDPAFLVQLKLVLAIGASNYDPAFSLRPWAIRSVYEAQTWISAPEFKSLLGIPSLQTSVLLLLARDATGIGEDMVWASAGTTLRMAMYLGLHRDPAGIGPRATTPLLVEMRRRLWNTTLEIALQSSMDSGGPPLITVADFDTEPPGNFDDEQLMCPPGDEPPTPKPANHFTQTTAAIALRSMFPQRLAIARYLNDLASRGTYAATLAHDADLRAATKTLNRRLHACRDPAAGGPPPALCLRALDLLVRRYFLSLHLPFFAPALTEAAFAYSRKVAVESALRIGRTVCAAPPPGAEPAIEDGTSRELDGLLARRATSGLGLLRTAAVQGFVVIGVELTTLLREEEGLGLGVGVGGGGPELRPDLLAALEDFSAWTWRGLEAGETNTKGYLVTHTVVAQVEAMRRGLGKEDLARYVMQAVEEGVERCLGLLEGIVAAGEGDTPGSVGMETGGPAVEVGVEDWPYMMPDSLFDTAGGEFSNWFSDGALL</sequence>
<comment type="caution">
    <text evidence="9">The sequence shown here is derived from an EMBL/GenBank/DDBJ whole genome shotgun (WGS) entry which is preliminary data.</text>
</comment>
<feature type="region of interest" description="Disordered" evidence="7">
    <location>
        <begin position="45"/>
        <end position="137"/>
    </location>
</feature>
<reference evidence="9" key="1">
    <citation type="journal article" date="2023" name="Mol. Phylogenet. Evol.">
        <title>Genome-scale phylogeny and comparative genomics of the fungal order Sordariales.</title>
        <authorList>
            <person name="Hensen N."/>
            <person name="Bonometti L."/>
            <person name="Westerberg I."/>
            <person name="Brannstrom I.O."/>
            <person name="Guillou S."/>
            <person name="Cros-Aarteil S."/>
            <person name="Calhoun S."/>
            <person name="Haridas S."/>
            <person name="Kuo A."/>
            <person name="Mondo S."/>
            <person name="Pangilinan J."/>
            <person name="Riley R."/>
            <person name="LaButti K."/>
            <person name="Andreopoulos B."/>
            <person name="Lipzen A."/>
            <person name="Chen C."/>
            <person name="Yan M."/>
            <person name="Daum C."/>
            <person name="Ng V."/>
            <person name="Clum A."/>
            <person name="Steindorff A."/>
            <person name="Ohm R.A."/>
            <person name="Martin F."/>
            <person name="Silar P."/>
            <person name="Natvig D.O."/>
            <person name="Lalanne C."/>
            <person name="Gautier V."/>
            <person name="Ament-Velasquez S.L."/>
            <person name="Kruys A."/>
            <person name="Hutchinson M.I."/>
            <person name="Powell A.J."/>
            <person name="Barry K."/>
            <person name="Miller A.N."/>
            <person name="Grigoriev I.V."/>
            <person name="Debuchy R."/>
            <person name="Gladieux P."/>
            <person name="Hiltunen Thoren M."/>
            <person name="Johannesson H."/>
        </authorList>
    </citation>
    <scope>NUCLEOTIDE SEQUENCE</scope>
    <source>
        <strain evidence="9">CBS 123565</strain>
    </source>
</reference>
<dbReference type="Proteomes" id="UP001304895">
    <property type="component" value="Unassembled WGS sequence"/>
</dbReference>
<evidence type="ECO:0000313" key="10">
    <source>
        <dbReference type="Proteomes" id="UP001304895"/>
    </source>
</evidence>
<dbReference type="CDD" id="cd12148">
    <property type="entry name" value="fungal_TF_MHR"/>
    <property type="match status" value="1"/>
</dbReference>
<dbReference type="PROSITE" id="PS50048">
    <property type="entry name" value="ZN2_CY6_FUNGAL_2"/>
    <property type="match status" value="1"/>
</dbReference>
<keyword evidence="5" id="KW-0804">Transcription</keyword>
<protein>
    <recommendedName>
        <fullName evidence="8">Zn(2)-C6 fungal-type domain-containing protein</fullName>
    </recommendedName>
</protein>
<dbReference type="InterPro" id="IPR036864">
    <property type="entry name" value="Zn2-C6_fun-type_DNA-bd_sf"/>
</dbReference>
<reference evidence="9" key="2">
    <citation type="submission" date="2023-05" db="EMBL/GenBank/DDBJ databases">
        <authorList>
            <consortium name="Lawrence Berkeley National Laboratory"/>
            <person name="Steindorff A."/>
            <person name="Hensen N."/>
            <person name="Bonometti L."/>
            <person name="Westerberg I."/>
            <person name="Brannstrom I.O."/>
            <person name="Guillou S."/>
            <person name="Cros-Aarteil S."/>
            <person name="Calhoun S."/>
            <person name="Haridas S."/>
            <person name="Kuo A."/>
            <person name="Mondo S."/>
            <person name="Pangilinan J."/>
            <person name="Riley R."/>
            <person name="Labutti K."/>
            <person name="Andreopoulos B."/>
            <person name="Lipzen A."/>
            <person name="Chen C."/>
            <person name="Yanf M."/>
            <person name="Daum C."/>
            <person name="Ng V."/>
            <person name="Clum A."/>
            <person name="Ohm R."/>
            <person name="Martin F."/>
            <person name="Silar P."/>
            <person name="Natvig D."/>
            <person name="Lalanne C."/>
            <person name="Gautier V."/>
            <person name="Ament-Velasquez S.L."/>
            <person name="Kruys A."/>
            <person name="Hutchinson M.I."/>
            <person name="Powell A.J."/>
            <person name="Barry K."/>
            <person name="Miller A.N."/>
            <person name="Grigoriev I.V."/>
            <person name="Debuchy R."/>
            <person name="Gladieux P."/>
            <person name="Thoren M.H."/>
            <person name="Johannesson H."/>
        </authorList>
    </citation>
    <scope>NUCLEOTIDE SEQUENCE</scope>
    <source>
        <strain evidence="9">CBS 123565</strain>
    </source>
</reference>
<dbReference type="GO" id="GO:0001228">
    <property type="term" value="F:DNA-binding transcription activator activity, RNA polymerase II-specific"/>
    <property type="evidence" value="ECO:0007669"/>
    <property type="project" value="TreeGrafter"/>
</dbReference>
<proteinExistence type="predicted"/>
<keyword evidence="1" id="KW-0479">Metal-binding</keyword>
<feature type="compositionally biased region" description="Polar residues" evidence="7">
    <location>
        <begin position="109"/>
        <end position="122"/>
    </location>
</feature>
<dbReference type="GO" id="GO:0000978">
    <property type="term" value="F:RNA polymerase II cis-regulatory region sequence-specific DNA binding"/>
    <property type="evidence" value="ECO:0007669"/>
    <property type="project" value="TreeGrafter"/>
</dbReference>
<dbReference type="EMBL" id="MU853413">
    <property type="protein sequence ID" value="KAK4133229.1"/>
    <property type="molecule type" value="Genomic_DNA"/>
</dbReference>
<keyword evidence="4" id="KW-0238">DNA-binding</keyword>
<organism evidence="9 10">
    <name type="scientific">Trichocladium antarcticum</name>
    <dbReference type="NCBI Taxonomy" id="1450529"/>
    <lineage>
        <taxon>Eukaryota</taxon>
        <taxon>Fungi</taxon>
        <taxon>Dikarya</taxon>
        <taxon>Ascomycota</taxon>
        <taxon>Pezizomycotina</taxon>
        <taxon>Sordariomycetes</taxon>
        <taxon>Sordariomycetidae</taxon>
        <taxon>Sordariales</taxon>
        <taxon>Chaetomiaceae</taxon>
        <taxon>Trichocladium</taxon>
    </lineage>
</organism>
<evidence type="ECO:0000256" key="4">
    <source>
        <dbReference type="ARBA" id="ARBA00023125"/>
    </source>
</evidence>
<dbReference type="CDD" id="cd00067">
    <property type="entry name" value="GAL4"/>
    <property type="match status" value="1"/>
</dbReference>
<dbReference type="PANTHER" id="PTHR31944:SF131">
    <property type="entry name" value="HEME-RESPONSIVE ZINC FINGER TRANSCRIPTION FACTOR HAP1"/>
    <property type="match status" value="1"/>
</dbReference>
<keyword evidence="3" id="KW-0805">Transcription regulation</keyword>
<evidence type="ECO:0000313" key="9">
    <source>
        <dbReference type="EMBL" id="KAK4133229.1"/>
    </source>
</evidence>
<evidence type="ECO:0000256" key="2">
    <source>
        <dbReference type="ARBA" id="ARBA00022833"/>
    </source>
</evidence>
<evidence type="ECO:0000256" key="1">
    <source>
        <dbReference type="ARBA" id="ARBA00022723"/>
    </source>
</evidence>
<evidence type="ECO:0000256" key="7">
    <source>
        <dbReference type="SAM" id="MobiDB-lite"/>
    </source>
</evidence>
<dbReference type="AlphaFoldDB" id="A0AAN6UIA6"/>
<dbReference type="SMART" id="SM00066">
    <property type="entry name" value="GAL4"/>
    <property type="match status" value="1"/>
</dbReference>
<dbReference type="Gene3D" id="4.10.240.10">
    <property type="entry name" value="Zn(2)-C6 fungal-type DNA-binding domain"/>
    <property type="match status" value="1"/>
</dbReference>
<evidence type="ECO:0000259" key="8">
    <source>
        <dbReference type="PROSITE" id="PS50048"/>
    </source>
</evidence>
<evidence type="ECO:0000256" key="5">
    <source>
        <dbReference type="ARBA" id="ARBA00023163"/>
    </source>
</evidence>
<keyword evidence="10" id="KW-1185">Reference proteome</keyword>
<dbReference type="PROSITE" id="PS00463">
    <property type="entry name" value="ZN2_CY6_FUNGAL_1"/>
    <property type="match status" value="1"/>
</dbReference>
<dbReference type="InterPro" id="IPR051430">
    <property type="entry name" value="Fungal_TF_Env_Response"/>
</dbReference>
<feature type="compositionally biased region" description="Low complexity" evidence="7">
    <location>
        <begin position="75"/>
        <end position="93"/>
    </location>
</feature>
<evidence type="ECO:0000256" key="3">
    <source>
        <dbReference type="ARBA" id="ARBA00023015"/>
    </source>
</evidence>
<dbReference type="InterPro" id="IPR007219">
    <property type="entry name" value="XnlR_reg_dom"/>
</dbReference>
<feature type="domain" description="Zn(2)-C6 fungal-type" evidence="8">
    <location>
        <begin position="13"/>
        <end position="43"/>
    </location>
</feature>
<dbReference type="SUPFAM" id="SSF57701">
    <property type="entry name" value="Zn2/Cys6 DNA-binding domain"/>
    <property type="match status" value="1"/>
</dbReference>
<evidence type="ECO:0000256" key="6">
    <source>
        <dbReference type="ARBA" id="ARBA00023242"/>
    </source>
</evidence>
<name>A0AAN6UIA6_9PEZI</name>
<dbReference type="GO" id="GO:0008270">
    <property type="term" value="F:zinc ion binding"/>
    <property type="evidence" value="ECO:0007669"/>
    <property type="project" value="InterPro"/>
</dbReference>
<dbReference type="SMART" id="SM00906">
    <property type="entry name" value="Fungal_trans"/>
    <property type="match status" value="1"/>
</dbReference>
<dbReference type="PANTHER" id="PTHR31944">
    <property type="entry name" value="HEME-RESPONSIVE ZINC FINGER TRANSCRIPTION FACTOR HAP1"/>
    <property type="match status" value="1"/>
</dbReference>
<dbReference type="Pfam" id="PF00172">
    <property type="entry name" value="Zn_clus"/>
    <property type="match status" value="1"/>
</dbReference>
<keyword evidence="6" id="KW-0539">Nucleus</keyword>
<dbReference type="Pfam" id="PF04082">
    <property type="entry name" value="Fungal_trans"/>
    <property type="match status" value="1"/>
</dbReference>
<dbReference type="GO" id="GO:0006351">
    <property type="term" value="P:DNA-templated transcription"/>
    <property type="evidence" value="ECO:0007669"/>
    <property type="project" value="InterPro"/>
</dbReference>
<accession>A0AAN6UIA6</accession>
<dbReference type="InterPro" id="IPR001138">
    <property type="entry name" value="Zn2Cys6_DnaBD"/>
</dbReference>
<gene>
    <name evidence="9" type="ORF">BT67DRAFT_450521</name>
</gene>
<keyword evidence="2" id="KW-0862">Zinc</keyword>